<proteinExistence type="predicted"/>
<keyword evidence="2" id="KW-1185">Reference proteome</keyword>
<protein>
    <submittedName>
        <fullName evidence="1">Uncharacterized protein</fullName>
    </submittedName>
</protein>
<sequence length="192" mass="22996">MLIDEKIFESDELSKKIEFVTFQSSERKDEEIRYKNVNRKQIVFDLSDIAMMLALGRVIQPFGLNENFENKMLNSKVHAFRIWAEKRIAKRAENFLRILYLKHPEKFTKVEYEHSKKKKMKIAKCNYILSELTSQKSISLKDNRDELEELRKFKEQFTGEQQRLVLQENVIKDLTHDDRGGRETLLEHKRSE</sequence>
<dbReference type="KEGG" id="sng:SNE_A13040"/>
<dbReference type="HOGENOM" id="CLU_1414323_0_0_0"/>
<reference key="1">
    <citation type="journal article" date="2011" name="Mol. Biol. Evol.">
        <title>Unity in variety -- the pan-genome of the Chlamydiae.</title>
        <authorList>
            <person name="Collingro A."/>
            <person name="Tischler P."/>
            <person name="Weinmaier T."/>
            <person name="Penz T."/>
            <person name="Heinz E."/>
            <person name="Brunham R.C."/>
            <person name="Read T.D."/>
            <person name="Bavoil P.M."/>
            <person name="Sachse K."/>
            <person name="Kahane S."/>
            <person name="Friedman M.G."/>
            <person name="Rattei T."/>
            <person name="Myers G.S.A."/>
            <person name="Horn M."/>
        </authorList>
    </citation>
    <scope>NUCLEOTIDE SEQUENCE</scope>
    <source>
        <strain>Z</strain>
    </source>
</reference>
<dbReference type="RefSeq" id="WP_013943648.1">
    <property type="nucleotide sequence ID" value="NC_015713.1"/>
</dbReference>
<dbReference type="EMBL" id="FR872582">
    <property type="protein sequence ID" value="CCB89181.1"/>
    <property type="molecule type" value="Genomic_DNA"/>
</dbReference>
<accession>F8L8N8</accession>
<dbReference type="STRING" id="331113.SNE_A13040"/>
<evidence type="ECO:0000313" key="1">
    <source>
        <dbReference type="EMBL" id="CCB89181.1"/>
    </source>
</evidence>
<reference evidence="1 2" key="2">
    <citation type="journal article" date="2011" name="Mol. Biol. Evol.">
        <title>Unity in variety--the pan-genome of the Chlamydiae.</title>
        <authorList>
            <person name="Collingro A."/>
            <person name="Tischler P."/>
            <person name="Weinmaier T."/>
            <person name="Penz T."/>
            <person name="Heinz E."/>
            <person name="Brunham R.C."/>
            <person name="Read T.D."/>
            <person name="Bavoil P.M."/>
            <person name="Sachse K."/>
            <person name="Kahane S."/>
            <person name="Friedman M.G."/>
            <person name="Rattei T."/>
            <person name="Myers G.S."/>
            <person name="Horn M."/>
        </authorList>
    </citation>
    <scope>NUCLEOTIDE SEQUENCE [LARGE SCALE GENOMIC DNA]</scope>
    <source>
        <strain evidence="2">ATCC VR-1471 / Z</strain>
    </source>
</reference>
<dbReference type="Proteomes" id="UP000000496">
    <property type="component" value="Chromosome gsn.131"/>
</dbReference>
<dbReference type="AlphaFoldDB" id="F8L8N8"/>
<gene>
    <name evidence="1" type="ordered locus">SNE_A13040</name>
</gene>
<evidence type="ECO:0000313" key="2">
    <source>
        <dbReference type="Proteomes" id="UP000000496"/>
    </source>
</evidence>
<name>F8L8N8_SIMNZ</name>
<organism evidence="1 2">
    <name type="scientific">Simkania negevensis (strain ATCC VR-1471 / DSM 27360 / Z)</name>
    <dbReference type="NCBI Taxonomy" id="331113"/>
    <lineage>
        <taxon>Bacteria</taxon>
        <taxon>Pseudomonadati</taxon>
        <taxon>Chlamydiota</taxon>
        <taxon>Chlamydiia</taxon>
        <taxon>Parachlamydiales</taxon>
        <taxon>Simkaniaceae</taxon>
        <taxon>Simkania</taxon>
    </lineage>
</organism>